<keyword evidence="5 12" id="KW-0812">Transmembrane</keyword>
<keyword evidence="4 14" id="KW-0645">Protease</keyword>
<name>A0A9D0YVA7_9FIRM</name>
<evidence type="ECO:0000256" key="2">
    <source>
        <dbReference type="ARBA" id="ARBA00004141"/>
    </source>
</evidence>
<evidence type="ECO:0000256" key="7">
    <source>
        <dbReference type="ARBA" id="ARBA00022801"/>
    </source>
</evidence>
<dbReference type="AlphaFoldDB" id="A0A9D0YVA7"/>
<evidence type="ECO:0000256" key="6">
    <source>
        <dbReference type="ARBA" id="ARBA00022723"/>
    </source>
</evidence>
<dbReference type="GO" id="GO:0016020">
    <property type="term" value="C:membrane"/>
    <property type="evidence" value="ECO:0007669"/>
    <property type="project" value="UniProtKB-SubCell"/>
</dbReference>
<feature type="transmembrane region" description="Helical" evidence="12">
    <location>
        <begin position="154"/>
        <end position="185"/>
    </location>
</feature>
<evidence type="ECO:0000256" key="5">
    <source>
        <dbReference type="ARBA" id="ARBA00022692"/>
    </source>
</evidence>
<dbReference type="InterPro" id="IPR008915">
    <property type="entry name" value="Peptidase_M50"/>
</dbReference>
<comment type="similarity">
    <text evidence="3">Belongs to the peptidase M50B family.</text>
</comment>
<evidence type="ECO:0000256" key="3">
    <source>
        <dbReference type="ARBA" id="ARBA00007931"/>
    </source>
</evidence>
<dbReference type="PANTHER" id="PTHR39188:SF3">
    <property type="entry name" value="STAGE IV SPORULATION PROTEIN FB"/>
    <property type="match status" value="1"/>
</dbReference>
<comment type="caution">
    <text evidence="14">The sequence shown here is derived from an EMBL/GenBank/DDBJ whole genome shotgun (WGS) entry which is preliminary data.</text>
</comment>
<evidence type="ECO:0000256" key="1">
    <source>
        <dbReference type="ARBA" id="ARBA00001947"/>
    </source>
</evidence>
<keyword evidence="7" id="KW-0378">Hydrolase</keyword>
<dbReference type="PANTHER" id="PTHR39188">
    <property type="entry name" value="MEMBRANE-ASSOCIATED ZINC METALLOPROTEASE M50B"/>
    <property type="match status" value="1"/>
</dbReference>
<comment type="cofactor">
    <cofactor evidence="1">
        <name>Zn(2+)</name>
        <dbReference type="ChEBI" id="CHEBI:29105"/>
    </cofactor>
</comment>
<dbReference type="EMBL" id="DVFO01000090">
    <property type="protein sequence ID" value="HIQ61560.1"/>
    <property type="molecule type" value="Genomic_DNA"/>
</dbReference>
<keyword evidence="8" id="KW-0862">Zinc</keyword>
<dbReference type="GO" id="GO:0046872">
    <property type="term" value="F:metal ion binding"/>
    <property type="evidence" value="ECO:0007669"/>
    <property type="project" value="UniProtKB-KW"/>
</dbReference>
<reference evidence="14" key="2">
    <citation type="journal article" date="2021" name="PeerJ">
        <title>Extensive microbial diversity within the chicken gut microbiome revealed by metagenomics and culture.</title>
        <authorList>
            <person name="Gilroy R."/>
            <person name="Ravi A."/>
            <person name="Getino M."/>
            <person name="Pursley I."/>
            <person name="Horton D.L."/>
            <person name="Alikhan N.F."/>
            <person name="Baker D."/>
            <person name="Gharbi K."/>
            <person name="Hall N."/>
            <person name="Watson M."/>
            <person name="Adriaenssens E.M."/>
            <person name="Foster-Nyarko E."/>
            <person name="Jarju S."/>
            <person name="Secka A."/>
            <person name="Antonio M."/>
            <person name="Oren A."/>
            <person name="Chaudhuri R.R."/>
            <person name="La Ragione R."/>
            <person name="Hildebrand F."/>
            <person name="Pallen M.J."/>
        </authorList>
    </citation>
    <scope>NUCLEOTIDE SEQUENCE</scope>
    <source>
        <strain evidence="14">ChiGjej2B2-12916</strain>
    </source>
</reference>
<evidence type="ECO:0000313" key="14">
    <source>
        <dbReference type="EMBL" id="HIQ61560.1"/>
    </source>
</evidence>
<feature type="domain" description="Peptidase M50" evidence="13">
    <location>
        <begin position="103"/>
        <end position="144"/>
    </location>
</feature>
<keyword evidence="10" id="KW-0482">Metalloprotease</keyword>
<comment type="subcellular location">
    <subcellularLocation>
        <location evidence="2">Membrane</location>
        <topology evidence="2">Multi-pass membrane protein</topology>
    </subcellularLocation>
</comment>
<feature type="transmembrane region" description="Helical" evidence="12">
    <location>
        <begin position="105"/>
        <end position="123"/>
    </location>
</feature>
<sequence length="205" mass="22212">MWTRPEAKWRVSAGFWLVLGVLFYLDEGVGLLPWGLLACLVHELGHLGAAKCLGGHPEQVSLTAVGAEMTMRYSRTLSYGEDTVVALAGPAANLVLGGLAWAGQLYVLAALSVGVGAFNLLPIRPLDGARILRNYLSPRLGPERADRWETGLSALLVGGLVGVGTIVMGTYANLTLLLTSTWLFWGVVRRETLGWWQSKRRKKGK</sequence>
<keyword evidence="11 12" id="KW-0472">Membrane</keyword>
<dbReference type="GO" id="GO:0006508">
    <property type="term" value="P:proteolysis"/>
    <property type="evidence" value="ECO:0007669"/>
    <property type="project" value="UniProtKB-KW"/>
</dbReference>
<evidence type="ECO:0000313" key="15">
    <source>
        <dbReference type="Proteomes" id="UP000886879"/>
    </source>
</evidence>
<proteinExistence type="inferred from homology"/>
<accession>A0A9D0YVA7</accession>
<evidence type="ECO:0000256" key="4">
    <source>
        <dbReference type="ARBA" id="ARBA00022670"/>
    </source>
</evidence>
<dbReference type="GO" id="GO:0008237">
    <property type="term" value="F:metallopeptidase activity"/>
    <property type="evidence" value="ECO:0007669"/>
    <property type="project" value="UniProtKB-KW"/>
</dbReference>
<evidence type="ECO:0000256" key="10">
    <source>
        <dbReference type="ARBA" id="ARBA00023049"/>
    </source>
</evidence>
<evidence type="ECO:0000259" key="13">
    <source>
        <dbReference type="Pfam" id="PF02163"/>
    </source>
</evidence>
<evidence type="ECO:0000256" key="8">
    <source>
        <dbReference type="ARBA" id="ARBA00022833"/>
    </source>
</evidence>
<reference evidence="14" key="1">
    <citation type="submission" date="2020-10" db="EMBL/GenBank/DDBJ databases">
        <authorList>
            <person name="Gilroy R."/>
        </authorList>
    </citation>
    <scope>NUCLEOTIDE SEQUENCE</scope>
    <source>
        <strain evidence="14">ChiGjej2B2-12916</strain>
    </source>
</reference>
<feature type="transmembrane region" description="Helical" evidence="12">
    <location>
        <begin position="7"/>
        <end position="25"/>
    </location>
</feature>
<keyword evidence="6" id="KW-0479">Metal-binding</keyword>
<evidence type="ECO:0000256" key="11">
    <source>
        <dbReference type="ARBA" id="ARBA00023136"/>
    </source>
</evidence>
<organism evidence="14 15">
    <name type="scientific">Candidatus Enterenecus faecium</name>
    <dbReference type="NCBI Taxonomy" id="2840780"/>
    <lineage>
        <taxon>Bacteria</taxon>
        <taxon>Bacillati</taxon>
        <taxon>Bacillota</taxon>
        <taxon>Clostridia</taxon>
        <taxon>Eubacteriales</taxon>
        <taxon>Candidatus Enterenecus</taxon>
    </lineage>
</organism>
<gene>
    <name evidence="14" type="ORF">IAD31_08230</name>
</gene>
<keyword evidence="9 12" id="KW-1133">Transmembrane helix</keyword>
<dbReference type="Proteomes" id="UP000886879">
    <property type="component" value="Unassembled WGS sequence"/>
</dbReference>
<protein>
    <submittedName>
        <fullName evidence="14">Site-2 protease family protein</fullName>
    </submittedName>
</protein>
<evidence type="ECO:0000256" key="12">
    <source>
        <dbReference type="SAM" id="Phobius"/>
    </source>
</evidence>
<dbReference type="Pfam" id="PF02163">
    <property type="entry name" value="Peptidase_M50"/>
    <property type="match status" value="1"/>
</dbReference>
<evidence type="ECO:0000256" key="9">
    <source>
        <dbReference type="ARBA" id="ARBA00022989"/>
    </source>
</evidence>